<evidence type="ECO:0000313" key="1">
    <source>
        <dbReference type="EMBL" id="JAH17427.1"/>
    </source>
</evidence>
<proteinExistence type="predicted"/>
<dbReference type="EMBL" id="GBXM01091150">
    <property type="protein sequence ID" value="JAH17427.1"/>
    <property type="molecule type" value="Transcribed_RNA"/>
</dbReference>
<name>A0A0E9QLQ9_ANGAN</name>
<reference evidence="1" key="2">
    <citation type="journal article" date="2015" name="Fish Shellfish Immunol.">
        <title>Early steps in the European eel (Anguilla anguilla)-Vibrio vulnificus interaction in the gills: Role of the RtxA13 toxin.</title>
        <authorList>
            <person name="Callol A."/>
            <person name="Pajuelo D."/>
            <person name="Ebbesson L."/>
            <person name="Teles M."/>
            <person name="MacKenzie S."/>
            <person name="Amaro C."/>
        </authorList>
    </citation>
    <scope>NUCLEOTIDE SEQUENCE</scope>
</reference>
<protein>
    <submittedName>
        <fullName evidence="1">Uncharacterized protein</fullName>
    </submittedName>
</protein>
<sequence length="50" mass="5831">MSSSTLPFLLKSILFKHCFFHCLNVFSTSILLKHANKIRNSFLLQRIHVV</sequence>
<accession>A0A0E9QLQ9</accession>
<dbReference type="AlphaFoldDB" id="A0A0E9QLQ9"/>
<reference evidence="1" key="1">
    <citation type="submission" date="2014-11" db="EMBL/GenBank/DDBJ databases">
        <authorList>
            <person name="Amaro Gonzalez C."/>
        </authorList>
    </citation>
    <scope>NUCLEOTIDE SEQUENCE</scope>
</reference>
<organism evidence="1">
    <name type="scientific">Anguilla anguilla</name>
    <name type="common">European freshwater eel</name>
    <name type="synonym">Muraena anguilla</name>
    <dbReference type="NCBI Taxonomy" id="7936"/>
    <lineage>
        <taxon>Eukaryota</taxon>
        <taxon>Metazoa</taxon>
        <taxon>Chordata</taxon>
        <taxon>Craniata</taxon>
        <taxon>Vertebrata</taxon>
        <taxon>Euteleostomi</taxon>
        <taxon>Actinopterygii</taxon>
        <taxon>Neopterygii</taxon>
        <taxon>Teleostei</taxon>
        <taxon>Anguilliformes</taxon>
        <taxon>Anguillidae</taxon>
        <taxon>Anguilla</taxon>
    </lineage>
</organism>